<keyword evidence="5" id="KW-1185">Reference proteome</keyword>
<protein>
    <submittedName>
        <fullName evidence="4">EamA family transporter</fullName>
    </submittedName>
</protein>
<gene>
    <name evidence="4" type="ORF">H8J70_07540</name>
</gene>
<feature type="transmembrane region" description="Helical" evidence="2">
    <location>
        <begin position="30"/>
        <end position="55"/>
    </location>
</feature>
<name>A0ABR6VIR7_9FIRM</name>
<feature type="domain" description="EamA" evidence="3">
    <location>
        <begin position="154"/>
        <end position="287"/>
    </location>
</feature>
<feature type="transmembrane region" description="Helical" evidence="2">
    <location>
        <begin position="149"/>
        <end position="170"/>
    </location>
</feature>
<dbReference type="Proteomes" id="UP000606870">
    <property type="component" value="Unassembled WGS sequence"/>
</dbReference>
<comment type="similarity">
    <text evidence="1">Belongs to the EamA transporter family.</text>
</comment>
<reference evidence="4 5" key="1">
    <citation type="submission" date="2020-08" db="EMBL/GenBank/DDBJ databases">
        <authorList>
            <person name="Liu C."/>
            <person name="Sun Q."/>
        </authorList>
    </citation>
    <scope>NUCLEOTIDE SEQUENCE [LARGE SCALE GENOMIC DNA]</scope>
    <source>
        <strain evidence="4 5">NSJ-59</strain>
    </source>
</reference>
<sequence>MSVWKANLCILAAGSMWGTISIFVRQLDAIGLNALQICLIRTLLALLFVVALLAWRAPHLLRIRLRDCWCFLGTGVFSYALFSIFYFIAVAASQVSIAVMLLYTSPIFVMLLSALLFKEPLTLRKWAALGCTFLGCVLVSGVLHGSLAIPLFVLAVGLGAGFFYALYSIFGRYALRRYEPETVTCYTFAFAVAAMLPLGDVPTLLSLMGENTTSWLWALGIAFFCSVLPYFLYTLGLKYMETGKAAIMATIEPFVGAAIGIFIFQEPYDLMKLAGMALILSSVVILNKKKKQPGVQCQRVEK</sequence>
<feature type="transmembrane region" description="Helical" evidence="2">
    <location>
        <begin position="95"/>
        <end position="117"/>
    </location>
</feature>
<dbReference type="InterPro" id="IPR000620">
    <property type="entry name" value="EamA_dom"/>
</dbReference>
<dbReference type="InterPro" id="IPR037185">
    <property type="entry name" value="EmrE-like"/>
</dbReference>
<dbReference type="RefSeq" id="WP_186503281.1">
    <property type="nucleotide sequence ID" value="NZ_JACOGK010000019.1"/>
</dbReference>
<feature type="transmembrane region" description="Helical" evidence="2">
    <location>
        <begin position="182"/>
        <end position="199"/>
    </location>
</feature>
<keyword evidence="2" id="KW-1133">Transmembrane helix</keyword>
<feature type="domain" description="EamA" evidence="3">
    <location>
        <begin position="5"/>
        <end position="140"/>
    </location>
</feature>
<dbReference type="PANTHER" id="PTHR22911">
    <property type="entry name" value="ACYL-MALONYL CONDENSING ENZYME-RELATED"/>
    <property type="match status" value="1"/>
</dbReference>
<evidence type="ECO:0000256" key="1">
    <source>
        <dbReference type="ARBA" id="ARBA00007362"/>
    </source>
</evidence>
<keyword evidence="2" id="KW-0812">Transmembrane</keyword>
<organism evidence="4 5">
    <name type="scientific">Megasphaera hominis</name>
    <dbReference type="NCBI Taxonomy" id="159836"/>
    <lineage>
        <taxon>Bacteria</taxon>
        <taxon>Bacillati</taxon>
        <taxon>Bacillota</taxon>
        <taxon>Negativicutes</taxon>
        <taxon>Veillonellales</taxon>
        <taxon>Veillonellaceae</taxon>
        <taxon>Megasphaera</taxon>
    </lineage>
</organism>
<feature type="transmembrane region" description="Helical" evidence="2">
    <location>
        <begin position="270"/>
        <end position="286"/>
    </location>
</feature>
<evidence type="ECO:0000313" key="4">
    <source>
        <dbReference type="EMBL" id="MBC3537101.1"/>
    </source>
</evidence>
<proteinExistence type="inferred from homology"/>
<dbReference type="PANTHER" id="PTHR22911:SF79">
    <property type="entry name" value="MOBA-LIKE NTP TRANSFERASE DOMAIN-CONTAINING PROTEIN"/>
    <property type="match status" value="1"/>
</dbReference>
<evidence type="ECO:0000256" key="2">
    <source>
        <dbReference type="SAM" id="Phobius"/>
    </source>
</evidence>
<dbReference type="Gene3D" id="1.10.3730.20">
    <property type="match status" value="2"/>
</dbReference>
<feature type="transmembrane region" description="Helical" evidence="2">
    <location>
        <begin position="7"/>
        <end position="24"/>
    </location>
</feature>
<evidence type="ECO:0000259" key="3">
    <source>
        <dbReference type="Pfam" id="PF00892"/>
    </source>
</evidence>
<feature type="transmembrane region" description="Helical" evidence="2">
    <location>
        <begin position="245"/>
        <end position="264"/>
    </location>
</feature>
<comment type="caution">
    <text evidence="4">The sequence shown here is derived from an EMBL/GenBank/DDBJ whole genome shotgun (WGS) entry which is preliminary data.</text>
</comment>
<dbReference type="EMBL" id="JACOGK010000019">
    <property type="protein sequence ID" value="MBC3537101.1"/>
    <property type="molecule type" value="Genomic_DNA"/>
</dbReference>
<keyword evidence="2" id="KW-0472">Membrane</keyword>
<dbReference type="SUPFAM" id="SSF103481">
    <property type="entry name" value="Multidrug resistance efflux transporter EmrE"/>
    <property type="match status" value="2"/>
</dbReference>
<dbReference type="Pfam" id="PF00892">
    <property type="entry name" value="EamA"/>
    <property type="match status" value="2"/>
</dbReference>
<feature type="transmembrane region" description="Helical" evidence="2">
    <location>
        <begin position="126"/>
        <end position="143"/>
    </location>
</feature>
<feature type="transmembrane region" description="Helical" evidence="2">
    <location>
        <begin position="67"/>
        <end position="89"/>
    </location>
</feature>
<evidence type="ECO:0000313" key="5">
    <source>
        <dbReference type="Proteomes" id="UP000606870"/>
    </source>
</evidence>
<feature type="transmembrane region" description="Helical" evidence="2">
    <location>
        <begin position="214"/>
        <end position="233"/>
    </location>
</feature>
<accession>A0ABR6VIR7</accession>